<dbReference type="InterPro" id="IPR004013">
    <property type="entry name" value="PHP_dom"/>
</dbReference>
<dbReference type="Gene3D" id="1.10.10.1600">
    <property type="entry name" value="Bacterial DNA polymerase III alpha subunit, thumb domain"/>
    <property type="match status" value="1"/>
</dbReference>
<evidence type="ECO:0000256" key="6">
    <source>
        <dbReference type="ARBA" id="ARBA00022932"/>
    </source>
</evidence>
<evidence type="ECO:0000259" key="12">
    <source>
        <dbReference type="Pfam" id="PF17657"/>
    </source>
</evidence>
<keyword evidence="3" id="KW-0808">Transferase</keyword>
<evidence type="ECO:0000259" key="11">
    <source>
        <dbReference type="Pfam" id="PF14579"/>
    </source>
</evidence>
<feature type="domain" description="DNA polymerase helix-hairpin-helix motif" evidence="11">
    <location>
        <begin position="728"/>
        <end position="810"/>
    </location>
</feature>
<dbReference type="Pfam" id="PF17657">
    <property type="entry name" value="DNA_pol3_finger"/>
    <property type="match status" value="1"/>
</dbReference>
<dbReference type="Pfam" id="PF14579">
    <property type="entry name" value="HHH_6"/>
    <property type="match status" value="1"/>
</dbReference>
<dbReference type="SUPFAM" id="SSF89550">
    <property type="entry name" value="PHP domain-like"/>
    <property type="match status" value="1"/>
</dbReference>
<proteinExistence type="predicted"/>
<dbReference type="PANTHER" id="PTHR32294:SF0">
    <property type="entry name" value="DNA POLYMERASE III SUBUNIT ALPHA"/>
    <property type="match status" value="1"/>
</dbReference>
<evidence type="ECO:0000256" key="4">
    <source>
        <dbReference type="ARBA" id="ARBA00022695"/>
    </source>
</evidence>
<evidence type="ECO:0000256" key="2">
    <source>
        <dbReference type="ARBA" id="ARBA00012417"/>
    </source>
</evidence>
<feature type="domain" description="PHP" evidence="9">
    <location>
        <begin position="2"/>
        <end position="93"/>
    </location>
</feature>
<dbReference type="Gene3D" id="3.20.20.140">
    <property type="entry name" value="Metal-dependent hydrolases"/>
    <property type="match status" value="1"/>
</dbReference>
<evidence type="ECO:0000313" key="13">
    <source>
        <dbReference type="EMBL" id="PIS15729.1"/>
    </source>
</evidence>
<organism evidence="13 14">
    <name type="scientific">Candidatus Roizmanbacteria bacterium CG09_land_8_20_14_0_10_41_9</name>
    <dbReference type="NCBI Taxonomy" id="1974850"/>
    <lineage>
        <taxon>Bacteria</taxon>
        <taxon>Candidatus Roizmaniibacteriota</taxon>
    </lineage>
</organism>
<feature type="domain" description="Bacterial DNA polymerase III alpha subunit NTPase" evidence="10">
    <location>
        <begin position="212"/>
        <end position="482"/>
    </location>
</feature>
<dbReference type="Gene3D" id="1.10.150.870">
    <property type="match status" value="1"/>
</dbReference>
<dbReference type="EC" id="2.7.7.7" evidence="2"/>
<evidence type="ECO:0000256" key="3">
    <source>
        <dbReference type="ARBA" id="ARBA00022679"/>
    </source>
</evidence>
<evidence type="ECO:0000256" key="1">
    <source>
        <dbReference type="ARBA" id="ARBA00004496"/>
    </source>
</evidence>
<dbReference type="GO" id="GO:0005737">
    <property type="term" value="C:cytoplasm"/>
    <property type="evidence" value="ECO:0007669"/>
    <property type="project" value="UniProtKB-SubCell"/>
</dbReference>
<evidence type="ECO:0000256" key="7">
    <source>
        <dbReference type="ARBA" id="ARBA00049244"/>
    </source>
</evidence>
<dbReference type="Pfam" id="PF07733">
    <property type="entry name" value="DNA_pol3_alpha"/>
    <property type="match status" value="1"/>
</dbReference>
<dbReference type="GO" id="GO:0006260">
    <property type="term" value="P:DNA replication"/>
    <property type="evidence" value="ECO:0007669"/>
    <property type="project" value="UniProtKB-KW"/>
</dbReference>
<evidence type="ECO:0000259" key="10">
    <source>
        <dbReference type="Pfam" id="PF07733"/>
    </source>
</evidence>
<reference evidence="14" key="1">
    <citation type="submission" date="2017-09" db="EMBL/GenBank/DDBJ databases">
        <title>Depth-based differentiation of microbial function through sediment-hosted aquifers and enrichment of novel symbionts in the deep terrestrial subsurface.</title>
        <authorList>
            <person name="Probst A.J."/>
            <person name="Ladd B."/>
            <person name="Jarett J.K."/>
            <person name="Geller-Mcgrath D.E."/>
            <person name="Sieber C.M.K."/>
            <person name="Emerson J.B."/>
            <person name="Anantharaman K."/>
            <person name="Thomas B.C."/>
            <person name="Malmstrom R."/>
            <person name="Stieglmeier M."/>
            <person name="Klingl A."/>
            <person name="Woyke T."/>
            <person name="Ryan C.M."/>
            <person name="Banfield J.F."/>
        </authorList>
    </citation>
    <scope>NUCLEOTIDE SEQUENCE [LARGE SCALE GENOMIC DNA]</scope>
</reference>
<keyword evidence="4" id="KW-0548">Nucleotidyltransferase</keyword>
<comment type="subcellular location">
    <subcellularLocation>
        <location evidence="1">Cytoplasm</location>
    </subcellularLocation>
</comment>
<dbReference type="InterPro" id="IPR016195">
    <property type="entry name" value="Pol/histidinol_Pase-like"/>
</dbReference>
<dbReference type="AlphaFoldDB" id="A0A2H0WUZ0"/>
<dbReference type="InterPro" id="IPR041931">
    <property type="entry name" value="DNA_pol3_alpha_thumb_dom"/>
</dbReference>
<dbReference type="GO" id="GO:0008408">
    <property type="term" value="F:3'-5' exonuclease activity"/>
    <property type="evidence" value="ECO:0007669"/>
    <property type="project" value="InterPro"/>
</dbReference>
<dbReference type="EMBL" id="PEZG01000047">
    <property type="protein sequence ID" value="PIS15729.1"/>
    <property type="molecule type" value="Genomic_DNA"/>
</dbReference>
<sequence>RYHIVLLVKNETGYKNLVKLLTRSHLEGFYYKPRIDEELLSQYSEGLICFSACLQGKIPRLILAKRIEEAEKTAQKYQEIFGRDNFYLELQHHPNLPEQKIVNEVLVAISKKFKIPLVATNDCHYLRPEDAQAQDILMLINTGADPNDPERLTMKADDFSMRPPEKMIEDFKEIPEAIENTQKIATLCNFRFELGKTKLPRFETPNGKTPDEYLKELCYQGLERRFGKNVEKGVIDRLEYELSVIKQTGFASYFLIVQDFVNWAKQNRIVVGPGRGSVGGSLVAYLLNITNVDPMKYNLLFERFLNPSRVSLPDIDLDFADRRRDEVIEYVRKKYGQDKVAQIITFGTMEARLAVRDVARALGMSYSEGDRLAKMIPQGKQGFPMSLSRALEESLPLKLAYQSEPESKKVIDIARRVEGMPRHASVHAAGVVIADKDLTDYVPLQRESKEGRIITQYDMYCLDLNAVSNNKAIGLLKVDFLGLRNLTILEEAIRYVEKSTHNLIDIHDISLDDKKAYELISKGQTVGIFQLESSGMRRLAKDLEPSKLSEITAMVALFRPGPMDLIPEYVEGKRNPKKVRYLHPDLKNVLEETYGILVYQEQVMEIAHQLAGFSMSEADLLRMAMGKKKKSLMEEGKRKFIEGCVKKGYKRKLAEDIFKFIEKFAAYGFNKPHAASYALIAYWTAYMKSHYPVEFMTALLSAELQGVAGTLREIKMAQAIEECRRMEIAVLPPDINKSQYSFAIEQGSIRFGLSAIKNVGHAAIDSILDARKSGIFKGFKDFLFRVDLRKVNKKTVESLIKAGAYEKMANKATLLTNYPIVVREISQLKLDQEKGQFALFSQDHSVKDLKDQFEEIPELGEEEIYHMEREIIGFLITQNPLNKYKSIIDRKVTKKIGEIVQTDVDKTFIFAGIISGKKIIKTKRDNSEMAFIQIFDETGTIEGIVFPRTFQKLQGILVINKVILLKGKINSKDGKLSIIFDNAINLETVKTP</sequence>
<feature type="domain" description="DNA polymerase III alpha subunit finger" evidence="12">
    <location>
        <begin position="485"/>
        <end position="648"/>
    </location>
</feature>
<dbReference type="InterPro" id="IPR004805">
    <property type="entry name" value="DnaE2/DnaE/PolC"/>
</dbReference>
<dbReference type="CDD" id="cd04485">
    <property type="entry name" value="DnaE_OBF"/>
    <property type="match status" value="1"/>
</dbReference>
<evidence type="ECO:0000259" key="8">
    <source>
        <dbReference type="Pfam" id="PF01336"/>
    </source>
</evidence>
<dbReference type="Pfam" id="PF02811">
    <property type="entry name" value="PHP"/>
    <property type="match status" value="1"/>
</dbReference>
<dbReference type="InterPro" id="IPR029460">
    <property type="entry name" value="DNAPol_HHH"/>
</dbReference>
<dbReference type="Proteomes" id="UP000231198">
    <property type="component" value="Unassembled WGS sequence"/>
</dbReference>
<keyword evidence="5" id="KW-0235">DNA replication</keyword>
<comment type="catalytic activity">
    <reaction evidence="7">
        <text>DNA(n) + a 2'-deoxyribonucleoside 5'-triphosphate = DNA(n+1) + diphosphate</text>
        <dbReference type="Rhea" id="RHEA:22508"/>
        <dbReference type="Rhea" id="RHEA-COMP:17339"/>
        <dbReference type="Rhea" id="RHEA-COMP:17340"/>
        <dbReference type="ChEBI" id="CHEBI:33019"/>
        <dbReference type="ChEBI" id="CHEBI:61560"/>
        <dbReference type="ChEBI" id="CHEBI:173112"/>
        <dbReference type="EC" id="2.7.7.7"/>
    </reaction>
</comment>
<comment type="caution">
    <text evidence="13">The sequence shown here is derived from an EMBL/GenBank/DDBJ whole genome shotgun (WGS) entry which is preliminary data.</text>
</comment>
<dbReference type="NCBIfam" id="NF004226">
    <property type="entry name" value="PRK05673.1"/>
    <property type="match status" value="1"/>
</dbReference>
<feature type="non-terminal residue" evidence="13">
    <location>
        <position position="1"/>
    </location>
</feature>
<gene>
    <name evidence="13" type="ORF">COT62_02135</name>
</gene>
<dbReference type="InterPro" id="IPR040982">
    <property type="entry name" value="DNA_pol3_finger"/>
</dbReference>
<dbReference type="GO" id="GO:0003887">
    <property type="term" value="F:DNA-directed DNA polymerase activity"/>
    <property type="evidence" value="ECO:0007669"/>
    <property type="project" value="UniProtKB-KW"/>
</dbReference>
<evidence type="ECO:0000259" key="9">
    <source>
        <dbReference type="Pfam" id="PF02811"/>
    </source>
</evidence>
<dbReference type="GO" id="GO:0003676">
    <property type="term" value="F:nucleic acid binding"/>
    <property type="evidence" value="ECO:0007669"/>
    <property type="project" value="InterPro"/>
</dbReference>
<protein>
    <recommendedName>
        <fullName evidence="2">DNA-directed DNA polymerase</fullName>
        <ecNumber evidence="2">2.7.7.7</ecNumber>
    </recommendedName>
</protein>
<dbReference type="PANTHER" id="PTHR32294">
    <property type="entry name" value="DNA POLYMERASE III SUBUNIT ALPHA"/>
    <property type="match status" value="1"/>
</dbReference>
<dbReference type="NCBIfam" id="TIGR00594">
    <property type="entry name" value="polc"/>
    <property type="match status" value="1"/>
</dbReference>
<evidence type="ECO:0000313" key="14">
    <source>
        <dbReference type="Proteomes" id="UP000231198"/>
    </source>
</evidence>
<keyword evidence="6" id="KW-0239">DNA-directed DNA polymerase</keyword>
<evidence type="ECO:0000256" key="5">
    <source>
        <dbReference type="ARBA" id="ARBA00022705"/>
    </source>
</evidence>
<dbReference type="InterPro" id="IPR004365">
    <property type="entry name" value="NA-bd_OB_tRNA"/>
</dbReference>
<accession>A0A2H0WUZ0</accession>
<dbReference type="InterPro" id="IPR011708">
    <property type="entry name" value="DNA_pol3_alpha_NTPase_dom"/>
</dbReference>
<dbReference type="Pfam" id="PF01336">
    <property type="entry name" value="tRNA_anti-codon"/>
    <property type="match status" value="1"/>
</dbReference>
<feature type="domain" description="OB" evidence="8">
    <location>
        <begin position="910"/>
        <end position="982"/>
    </location>
</feature>
<name>A0A2H0WUZ0_9BACT</name>